<name>A0A381WCT1_9ZZZZ</name>
<organism evidence="1">
    <name type="scientific">marine metagenome</name>
    <dbReference type="NCBI Taxonomy" id="408172"/>
    <lineage>
        <taxon>unclassified sequences</taxon>
        <taxon>metagenomes</taxon>
        <taxon>ecological metagenomes</taxon>
    </lineage>
</organism>
<sequence>MSKFDEREKGFEKKFIRDEELQFKVNAKRNKYLGEWAAEKLGKSDTDKEAYIQEVIKSDFAEPGDEDVFRKIQGDFKKASISIPDSKIREQMTSLLERAQKELL</sequence>
<dbReference type="InterPro" id="IPR009945">
    <property type="entry name" value="ATPase_inh_sub_z"/>
</dbReference>
<dbReference type="PIRSF" id="PIRSF031780">
    <property type="entry name" value="UCP031780"/>
    <property type="match status" value="1"/>
</dbReference>
<proteinExistence type="predicted"/>
<evidence type="ECO:0008006" key="2">
    <source>
        <dbReference type="Google" id="ProtNLM"/>
    </source>
</evidence>
<gene>
    <name evidence="1" type="ORF">METZ01_LOCUS102631</name>
</gene>
<accession>A0A381WCT1</accession>
<dbReference type="Pfam" id="PF07345">
    <property type="entry name" value="ATPaseInh_sub_z"/>
    <property type="match status" value="1"/>
</dbReference>
<dbReference type="AlphaFoldDB" id="A0A381WCT1"/>
<evidence type="ECO:0000313" key="1">
    <source>
        <dbReference type="EMBL" id="SVA49777.1"/>
    </source>
</evidence>
<reference evidence="1" key="1">
    <citation type="submission" date="2018-05" db="EMBL/GenBank/DDBJ databases">
        <authorList>
            <person name="Lanie J.A."/>
            <person name="Ng W.-L."/>
            <person name="Kazmierczak K.M."/>
            <person name="Andrzejewski T.M."/>
            <person name="Davidsen T.M."/>
            <person name="Wayne K.J."/>
            <person name="Tettelin H."/>
            <person name="Glass J.I."/>
            <person name="Rusch D."/>
            <person name="Podicherti R."/>
            <person name="Tsui H.-C.T."/>
            <person name="Winkler M.E."/>
        </authorList>
    </citation>
    <scope>NUCLEOTIDE SEQUENCE</scope>
</reference>
<protein>
    <recommendedName>
        <fullName evidence="2">DUF1476 domain-containing protein</fullName>
    </recommendedName>
</protein>
<dbReference type="Gene3D" id="1.10.790.20">
    <property type="entry name" value="Domain of unknown function DUF1476"/>
    <property type="match status" value="1"/>
</dbReference>
<dbReference type="EMBL" id="UINC01011260">
    <property type="protein sequence ID" value="SVA49777.1"/>
    <property type="molecule type" value="Genomic_DNA"/>
</dbReference>
<dbReference type="InterPro" id="IPR038293">
    <property type="entry name" value="ATPase_inh_sub_z_sf"/>
</dbReference>